<keyword evidence="1" id="KW-0812">Transmembrane</keyword>
<accession>A8SNG5</accession>
<reference evidence="2 3" key="1">
    <citation type="submission" date="2007-09" db="EMBL/GenBank/DDBJ databases">
        <title>Draft genome sequence of Peptostreptococcus micros (ATCC 33270).</title>
        <authorList>
            <person name="Sudarsanam P."/>
            <person name="Ley R."/>
            <person name="Guruge J."/>
            <person name="Turnbaugh P.J."/>
            <person name="Mahowald M."/>
            <person name="Liep D."/>
            <person name="Gordon J."/>
        </authorList>
    </citation>
    <scope>NUCLEOTIDE SEQUENCE [LARGE SCALE GENOMIC DNA]</scope>
    <source>
        <strain evidence="2 3">ATCC 33270</strain>
    </source>
</reference>
<dbReference type="eggNOG" id="ENOG5032Y79">
    <property type="taxonomic scope" value="Bacteria"/>
</dbReference>
<gene>
    <name evidence="2" type="ORF">PEPMIC_01665</name>
</gene>
<comment type="caution">
    <text evidence="2">The sequence shown here is derived from an EMBL/GenBank/DDBJ whole genome shotgun (WGS) entry which is preliminary data.</text>
</comment>
<name>A8SNG5_9FIRM</name>
<organism evidence="2 3">
    <name type="scientific">Parvimonas micra ATCC 33270</name>
    <dbReference type="NCBI Taxonomy" id="411465"/>
    <lineage>
        <taxon>Bacteria</taxon>
        <taxon>Bacillati</taxon>
        <taxon>Bacillota</taxon>
        <taxon>Tissierellia</taxon>
        <taxon>Tissierellales</taxon>
        <taxon>Peptoniphilaceae</taxon>
        <taxon>Parvimonas</taxon>
    </lineage>
</organism>
<feature type="transmembrane region" description="Helical" evidence="1">
    <location>
        <begin position="88"/>
        <end position="111"/>
    </location>
</feature>
<sequence>MKIGVRTPSVKKMTSSRTTGMINRKAKSSFNPLYGKSGMGIVNNPKKAIYNKVYNKTTVSIKDINIDIDMDNSEEDEYESYSKSKYNILYLLSGFLNIFCGVLLCSSSILLSGIGSFSIVLGILSIIKYIIIIISTKKPPQDRN</sequence>
<feature type="transmembrane region" description="Helical" evidence="1">
    <location>
        <begin position="117"/>
        <end position="136"/>
    </location>
</feature>
<dbReference type="EMBL" id="ABEE02000017">
    <property type="protein sequence ID" value="EDP23859.1"/>
    <property type="molecule type" value="Genomic_DNA"/>
</dbReference>
<evidence type="ECO:0000313" key="2">
    <source>
        <dbReference type="EMBL" id="EDP23859.1"/>
    </source>
</evidence>
<keyword evidence="1" id="KW-0472">Membrane</keyword>
<dbReference type="HOGENOM" id="CLU_139060_0_0_9"/>
<dbReference type="Proteomes" id="UP000003162">
    <property type="component" value="Unassembled WGS sequence"/>
</dbReference>
<evidence type="ECO:0000256" key="1">
    <source>
        <dbReference type="SAM" id="Phobius"/>
    </source>
</evidence>
<evidence type="ECO:0000313" key="3">
    <source>
        <dbReference type="Proteomes" id="UP000003162"/>
    </source>
</evidence>
<keyword evidence="1" id="KW-1133">Transmembrane helix</keyword>
<reference evidence="2 3" key="2">
    <citation type="submission" date="2007-09" db="EMBL/GenBank/DDBJ databases">
        <authorList>
            <person name="Fulton L."/>
            <person name="Clifton S."/>
            <person name="Fulton B."/>
            <person name="Xu J."/>
            <person name="Minx P."/>
            <person name="Pepin K.H."/>
            <person name="Johnson M."/>
            <person name="Thiruvilangam P."/>
            <person name="Bhonagiri V."/>
            <person name="Nash W.E."/>
            <person name="Mardis E.R."/>
            <person name="Wilson R.K."/>
        </authorList>
    </citation>
    <scope>NUCLEOTIDE SEQUENCE [LARGE SCALE GENOMIC DNA]</scope>
    <source>
        <strain evidence="2 3">ATCC 33270</strain>
    </source>
</reference>
<dbReference type="AlphaFoldDB" id="A8SNG5"/>
<dbReference type="GeneID" id="93384298"/>
<protein>
    <submittedName>
        <fullName evidence="2">Uncharacterized protein</fullName>
    </submittedName>
</protein>
<dbReference type="RefSeq" id="WP_004833669.1">
    <property type="nucleotide sequence ID" value="NZ_DS483518.1"/>
</dbReference>
<proteinExistence type="predicted"/>